<dbReference type="Gene3D" id="6.10.140.340">
    <property type="match status" value="1"/>
</dbReference>
<accession>A0A4E0R6L2</accession>
<proteinExistence type="inferred from homology"/>
<keyword evidence="5" id="KW-0539">Nucleus</keyword>
<dbReference type="GO" id="GO:0008023">
    <property type="term" value="C:transcription elongation factor complex"/>
    <property type="evidence" value="ECO:0007669"/>
    <property type="project" value="InterPro"/>
</dbReference>
<evidence type="ECO:0000256" key="4">
    <source>
        <dbReference type="ARBA" id="ARBA00023163"/>
    </source>
</evidence>
<evidence type="ECO:0000256" key="6">
    <source>
        <dbReference type="PROSITE-ProRule" id="PRU01324"/>
    </source>
</evidence>
<reference evidence="9" key="1">
    <citation type="submission" date="2019-03" db="EMBL/GenBank/DDBJ databases">
        <title>Improved annotation for the trematode Fasciola hepatica.</title>
        <authorList>
            <person name="Choi Y.-J."/>
            <person name="Martin J."/>
            <person name="Mitreva M."/>
        </authorList>
    </citation>
    <scope>NUCLEOTIDE SEQUENCE [LARGE SCALE GENOMIC DNA]</scope>
</reference>
<evidence type="ECO:0000256" key="5">
    <source>
        <dbReference type="ARBA" id="ARBA00023242"/>
    </source>
</evidence>
<keyword evidence="10" id="KW-1185">Reference proteome</keyword>
<protein>
    <recommendedName>
        <fullName evidence="8">OCEL domain-containing protein</fullName>
    </recommendedName>
</protein>
<evidence type="ECO:0000256" key="1">
    <source>
        <dbReference type="ARBA" id="ARBA00004123"/>
    </source>
</evidence>
<comment type="caution">
    <text evidence="9">The sequence shown here is derived from an EMBL/GenBank/DDBJ whole genome shotgun (WGS) entry which is preliminary data.</text>
</comment>
<feature type="region of interest" description="Disordered" evidence="7">
    <location>
        <begin position="436"/>
        <end position="466"/>
    </location>
</feature>
<evidence type="ECO:0000256" key="3">
    <source>
        <dbReference type="ARBA" id="ARBA00023015"/>
    </source>
</evidence>
<comment type="similarity">
    <text evidence="2 6">Belongs to the ELL/occludin family.</text>
</comment>
<dbReference type="GO" id="GO:0042795">
    <property type="term" value="P:snRNA transcription by RNA polymerase II"/>
    <property type="evidence" value="ECO:0007669"/>
    <property type="project" value="TreeGrafter"/>
</dbReference>
<evidence type="ECO:0000256" key="2">
    <source>
        <dbReference type="ARBA" id="ARBA00009171"/>
    </source>
</evidence>
<dbReference type="InterPro" id="IPR010844">
    <property type="entry name" value="Occludin_ELL"/>
</dbReference>
<feature type="region of interest" description="Disordered" evidence="7">
    <location>
        <begin position="168"/>
        <end position="208"/>
    </location>
</feature>
<dbReference type="PROSITE" id="PS51980">
    <property type="entry name" value="OCEL"/>
    <property type="match status" value="1"/>
</dbReference>
<feature type="region of interest" description="Disordered" evidence="7">
    <location>
        <begin position="399"/>
        <end position="422"/>
    </location>
</feature>
<dbReference type="SUPFAM" id="SSF144292">
    <property type="entry name" value="occludin/ELL-like"/>
    <property type="match status" value="1"/>
</dbReference>
<dbReference type="GO" id="GO:0006368">
    <property type="term" value="P:transcription elongation by RNA polymerase II"/>
    <property type="evidence" value="ECO:0007669"/>
    <property type="project" value="InterPro"/>
</dbReference>
<evidence type="ECO:0000313" key="9">
    <source>
        <dbReference type="EMBL" id="THD22416.1"/>
    </source>
</evidence>
<feature type="domain" description="OCEL" evidence="8">
    <location>
        <begin position="642"/>
        <end position="754"/>
    </location>
</feature>
<dbReference type="EMBL" id="JXXN02002777">
    <property type="protein sequence ID" value="THD22416.1"/>
    <property type="molecule type" value="Genomic_DNA"/>
</dbReference>
<dbReference type="Proteomes" id="UP000230066">
    <property type="component" value="Unassembled WGS sequence"/>
</dbReference>
<feature type="compositionally biased region" description="Polar residues" evidence="7">
    <location>
        <begin position="306"/>
        <end position="321"/>
    </location>
</feature>
<dbReference type="InterPro" id="IPR042065">
    <property type="entry name" value="E3_ELL-like"/>
</dbReference>
<dbReference type="InterPro" id="IPR036390">
    <property type="entry name" value="WH_DNA-bd_sf"/>
</dbReference>
<dbReference type="Gene3D" id="1.10.10.2670">
    <property type="entry name" value="E3 ubiquitin-protein ligase"/>
    <property type="match status" value="1"/>
</dbReference>
<evidence type="ECO:0000313" key="10">
    <source>
        <dbReference type="Proteomes" id="UP000230066"/>
    </source>
</evidence>
<keyword evidence="3" id="KW-0805">Transcription regulation</keyword>
<sequence length="824" mass="90944">MPLGFVRSDSFLYEDGEFADCQLFHFRLTDSALRDLEHLAGTLGGGKFQLTVTGSKNVSSCSVLIHLQSFVVPLADRRSTFTFSITNLDTFSEGSFDCLRICSGRIRCLGKVNCRLTVNAKEDSFSIARKKMAQLGDESRRPQTKEINSYKKLKHFGDNPVDCHKQTHAKAVSRPHSPIHSFVAPNSTSRQPSDDPDPPAPTQPVSSRSIRDRVIHLLALRSYQRPELILRLKQDGLTSLQRNQLAGILSEVGQQGRRLAYRLASSVICEVDPSWPGYSADERTKILALKESKSTVGCVGFGIRSQKASPKTTPQVSLTDDQFSRRPTRASAPSAPHALSKKIAALDLLAEGLNEAEVISRIGVSRDLLIRWRSVETELRERYANSSCVRQFAAAAVSGSQPPSTCVSPGVLDSPRPKSDPFTSEIIYPMHERSSCSPVESTRLPKRARLANHEPSQTTEDSDMPLSLPEDDCVADHVPRPDVDDSRLTAYGLVRSSDLSSVHTLSSLCIPDTLHNTEYLQQHQPSSHFGSGGSGGSEGESAAHTPCSYVSSGSSTYGAIPPGQPNSQITAIDSGVRRTHQNLAAMQHLQDAISQSISCDLEPLSAADTNNNNNSRGQSDCSCRTEVSRNGDFSSDLSLKMAELDRTFPVLSEAFQVENYRMEFERTYPEYLRLYHSFSGIWKTVHSRYSKLLEAAQRNEVDNPETTRIADQLDVLLRQLRAREYQKKQTELTLLAHKLRLLKRRLSDFRRIQARPATASVHVFGDTLCANPNVTHANSSLRRTTVTGLDSDGCTEQSATLTNTASSIQNKNGRCEKIRSNHSS</sequence>
<evidence type="ECO:0000259" key="8">
    <source>
        <dbReference type="PROSITE" id="PS51980"/>
    </source>
</evidence>
<dbReference type="SUPFAM" id="SSF46785">
    <property type="entry name" value="Winged helix' DNA-binding domain"/>
    <property type="match status" value="1"/>
</dbReference>
<keyword evidence="4" id="KW-0804">Transcription</keyword>
<dbReference type="Pfam" id="PF07303">
    <property type="entry name" value="Occludin_ELL"/>
    <property type="match status" value="1"/>
</dbReference>
<feature type="region of interest" description="Disordered" evidence="7">
    <location>
        <begin position="523"/>
        <end position="548"/>
    </location>
</feature>
<comment type="subcellular location">
    <subcellularLocation>
        <location evidence="1">Nucleus</location>
    </subcellularLocation>
</comment>
<dbReference type="PANTHER" id="PTHR23288:SF17">
    <property type="entry name" value="RNA POLYMERASE II ELONGATION FACTOR ELL"/>
    <property type="match status" value="1"/>
</dbReference>
<dbReference type="PANTHER" id="PTHR23288">
    <property type="entry name" value="OCCLUDIN AND RNA POLYMERASE II ELONGATION FACTOR ELL"/>
    <property type="match status" value="1"/>
</dbReference>
<gene>
    <name evidence="9" type="ORF">D915_006851</name>
</gene>
<dbReference type="Pfam" id="PF10390">
    <property type="entry name" value="ELL"/>
    <property type="match status" value="1"/>
</dbReference>
<dbReference type="AlphaFoldDB" id="A0A4E0R6L2"/>
<dbReference type="InterPro" id="IPR031176">
    <property type="entry name" value="ELL/occludin"/>
</dbReference>
<dbReference type="InterPro" id="IPR019464">
    <property type="entry name" value="ELL_N"/>
</dbReference>
<dbReference type="GO" id="GO:0000987">
    <property type="term" value="F:cis-regulatory region sequence-specific DNA binding"/>
    <property type="evidence" value="ECO:0007669"/>
    <property type="project" value="TreeGrafter"/>
</dbReference>
<name>A0A4E0R6L2_FASHE</name>
<organism evidence="9 10">
    <name type="scientific">Fasciola hepatica</name>
    <name type="common">Liver fluke</name>
    <dbReference type="NCBI Taxonomy" id="6192"/>
    <lineage>
        <taxon>Eukaryota</taxon>
        <taxon>Metazoa</taxon>
        <taxon>Spiralia</taxon>
        <taxon>Lophotrochozoa</taxon>
        <taxon>Platyhelminthes</taxon>
        <taxon>Trematoda</taxon>
        <taxon>Digenea</taxon>
        <taxon>Plagiorchiida</taxon>
        <taxon>Echinostomata</taxon>
        <taxon>Echinostomatoidea</taxon>
        <taxon>Fasciolidae</taxon>
        <taxon>Fasciola</taxon>
    </lineage>
</organism>
<feature type="region of interest" description="Disordered" evidence="7">
    <location>
        <begin position="306"/>
        <end position="336"/>
    </location>
</feature>
<evidence type="ECO:0000256" key="7">
    <source>
        <dbReference type="SAM" id="MobiDB-lite"/>
    </source>
</evidence>
<dbReference type="GO" id="GO:0032968">
    <property type="term" value="P:positive regulation of transcription elongation by RNA polymerase II"/>
    <property type="evidence" value="ECO:0007669"/>
    <property type="project" value="TreeGrafter"/>
</dbReference>